<dbReference type="EMBL" id="JBDLBQ010000007">
    <property type="protein sequence ID" value="MFN2102908.1"/>
    <property type="molecule type" value="Genomic_DNA"/>
</dbReference>
<protein>
    <submittedName>
        <fullName evidence="1">Uncharacterized protein</fullName>
    </submittedName>
</protein>
<dbReference type="Proteomes" id="UP001634413">
    <property type="component" value="Unassembled WGS sequence"/>
</dbReference>
<gene>
    <name evidence="1" type="ORF">ABDJ34_08335</name>
</gene>
<accession>A0ABW9KF57</accession>
<organism evidence="1 2">
    <name type="scientific">Finegoldia dalianensis</name>
    <dbReference type="NCBI Taxonomy" id="3145239"/>
    <lineage>
        <taxon>Bacteria</taxon>
        <taxon>Bacillati</taxon>
        <taxon>Bacillota</taxon>
        <taxon>Tissierellia</taxon>
        <taxon>Tissierellales</taxon>
        <taxon>Peptoniphilaceae</taxon>
        <taxon>Finegoldia</taxon>
    </lineage>
</organism>
<name>A0ABW9KF57_9FIRM</name>
<keyword evidence="2" id="KW-1185">Reference proteome</keyword>
<sequence length="68" mass="8063">MRLKEAIEIVLEKNKFNSGDEGADCTFNYDEKLHKDLMDCENDNIWFDIDQDMEIHIKIKDLDKSLEV</sequence>
<proteinExistence type="predicted"/>
<reference evidence="1 2" key="1">
    <citation type="journal article" date="2024" name="Anaerobe">
        <title>The identification of Finegoldia dalianensis sp. nov., isolated from the pus of a patient with skin abscess and genomic analysis of the strains belonging to Finegoldia genus.</title>
        <authorList>
            <person name="Li Y."/>
            <person name="Wang Y."/>
            <person name="Xiao D."/>
            <person name="Wang J."/>
            <person name="Jin D."/>
        </authorList>
    </citation>
    <scope>NUCLEOTIDE SEQUENCE [LARGE SCALE GENOMIC DNA]</scope>
    <source>
        <strain evidence="1 2">LY240594</strain>
    </source>
</reference>
<comment type="caution">
    <text evidence="1">The sequence shown here is derived from an EMBL/GenBank/DDBJ whole genome shotgun (WGS) entry which is preliminary data.</text>
</comment>
<dbReference type="RefSeq" id="WP_412412185.1">
    <property type="nucleotide sequence ID" value="NZ_JBDLBQ010000007.1"/>
</dbReference>
<evidence type="ECO:0000313" key="2">
    <source>
        <dbReference type="Proteomes" id="UP001634413"/>
    </source>
</evidence>
<evidence type="ECO:0000313" key="1">
    <source>
        <dbReference type="EMBL" id="MFN2102908.1"/>
    </source>
</evidence>